<sequence length="74" mass="8000">MAGTPEFDINNPAEMDYPEHERTYSRFLAMTKWGSAAIIAILVGMLVGLIMGAGVIASVLAFAIVLAVAWLVFR</sequence>
<dbReference type="InterPro" id="IPR036596">
    <property type="entry name" value="Cyt-C_aa3_sf"/>
</dbReference>
<keyword evidence="1" id="KW-0812">Transmembrane</keyword>
<proteinExistence type="predicted"/>
<comment type="caution">
    <text evidence="3">The sequence shown here is derived from an EMBL/GenBank/DDBJ whole genome shotgun (WGS) entry which is preliminary data.</text>
</comment>
<dbReference type="RefSeq" id="WP_183210495.1">
    <property type="nucleotide sequence ID" value="NZ_JAAAMM010000005.1"/>
</dbReference>
<accession>A0A7W6HHA4</accession>
<evidence type="ECO:0000313" key="3">
    <source>
        <dbReference type="EMBL" id="MBB4004932.1"/>
    </source>
</evidence>
<dbReference type="EMBL" id="JACIEM010000005">
    <property type="protein sequence ID" value="MBB4004932.1"/>
    <property type="molecule type" value="Genomic_DNA"/>
</dbReference>
<dbReference type="Proteomes" id="UP000588647">
    <property type="component" value="Unassembled WGS sequence"/>
</dbReference>
<keyword evidence="4" id="KW-1185">Reference proteome</keyword>
<dbReference type="AlphaFoldDB" id="A0A7W6HHA4"/>
<feature type="transmembrane region" description="Helical" evidence="1">
    <location>
        <begin position="27"/>
        <end position="47"/>
    </location>
</feature>
<evidence type="ECO:0000313" key="4">
    <source>
        <dbReference type="Proteomes" id="UP000588647"/>
    </source>
</evidence>
<evidence type="ECO:0000259" key="2">
    <source>
        <dbReference type="Pfam" id="PF07835"/>
    </source>
</evidence>
<dbReference type="SUPFAM" id="SSF81469">
    <property type="entry name" value="Bacterial aa3 type cytochrome c oxidase subunit IV"/>
    <property type="match status" value="1"/>
</dbReference>
<name>A0A7W6HHA4_9HYPH</name>
<protein>
    <recommendedName>
        <fullName evidence="2">Cytochrome c oxidase subunit IV bacterial aa3 type domain-containing protein</fullName>
    </recommendedName>
</protein>
<gene>
    <name evidence="3" type="ORF">GGR03_004027</name>
</gene>
<organism evidence="3 4">
    <name type="scientific">Aurantimonas endophytica</name>
    <dbReference type="NCBI Taxonomy" id="1522175"/>
    <lineage>
        <taxon>Bacteria</taxon>
        <taxon>Pseudomonadati</taxon>
        <taxon>Pseudomonadota</taxon>
        <taxon>Alphaproteobacteria</taxon>
        <taxon>Hyphomicrobiales</taxon>
        <taxon>Aurantimonadaceae</taxon>
        <taxon>Aurantimonas</taxon>
    </lineage>
</organism>
<keyword evidence="1" id="KW-1133">Transmembrane helix</keyword>
<dbReference type="Gene3D" id="1.20.5.160">
    <property type="entry name" value="Bacterial aa3 type cytochrome c oxidase subunit IV"/>
    <property type="match status" value="1"/>
</dbReference>
<feature type="transmembrane region" description="Helical" evidence="1">
    <location>
        <begin position="53"/>
        <end position="73"/>
    </location>
</feature>
<dbReference type="InterPro" id="IPR012422">
    <property type="entry name" value="Cyt_c_oxidase_su4_bac-aa3"/>
</dbReference>
<reference evidence="3 4" key="1">
    <citation type="submission" date="2020-08" db="EMBL/GenBank/DDBJ databases">
        <title>Genomic Encyclopedia of Type Strains, Phase IV (KMG-IV): sequencing the most valuable type-strain genomes for metagenomic binning, comparative biology and taxonomic classification.</title>
        <authorList>
            <person name="Goeker M."/>
        </authorList>
    </citation>
    <scope>NUCLEOTIDE SEQUENCE [LARGE SCALE GENOMIC DNA]</scope>
    <source>
        <strain evidence="3 4">DSM 103570</strain>
    </source>
</reference>
<dbReference type="Pfam" id="PF07835">
    <property type="entry name" value="COX4_pro_2"/>
    <property type="match status" value="1"/>
</dbReference>
<evidence type="ECO:0000256" key="1">
    <source>
        <dbReference type="SAM" id="Phobius"/>
    </source>
</evidence>
<keyword evidence="1" id="KW-0472">Membrane</keyword>
<feature type="domain" description="Cytochrome c oxidase subunit IV bacterial aa3 type" evidence="2">
    <location>
        <begin position="13"/>
        <end position="47"/>
    </location>
</feature>